<dbReference type="Gene3D" id="1.10.10.2220">
    <property type="match status" value="1"/>
</dbReference>
<keyword evidence="2" id="KW-0067">ATP-binding</keyword>
<feature type="coiled-coil region" evidence="3">
    <location>
        <begin position="476"/>
        <end position="503"/>
    </location>
</feature>
<dbReference type="SUPFAM" id="SSF47781">
    <property type="entry name" value="RuvA domain 2-like"/>
    <property type="match status" value="1"/>
</dbReference>
<gene>
    <name evidence="6" type="ORF">WJX75_004910</name>
</gene>
<feature type="domain" description="Helix-hairpin-helix DNA-binding motif class 1" evidence="5">
    <location>
        <begin position="155"/>
        <end position="174"/>
    </location>
</feature>
<dbReference type="Pfam" id="PF23139">
    <property type="entry name" value="OB_YrrC"/>
    <property type="match status" value="1"/>
</dbReference>
<dbReference type="InterPro" id="IPR003583">
    <property type="entry name" value="Hlx-hairpin-Hlx_DNA-bd_motif"/>
</dbReference>
<evidence type="ECO:0000313" key="7">
    <source>
        <dbReference type="Proteomes" id="UP001491310"/>
    </source>
</evidence>
<dbReference type="Gene3D" id="2.30.30.940">
    <property type="match status" value="1"/>
</dbReference>
<keyword evidence="7" id="KW-1185">Reference proteome</keyword>
<name>A0ABR2YMJ8_9CHLO</name>
<dbReference type="InterPro" id="IPR027785">
    <property type="entry name" value="UvrD-like_helicase_C"/>
</dbReference>
<evidence type="ECO:0000259" key="5">
    <source>
        <dbReference type="SMART" id="SM00278"/>
    </source>
</evidence>
<dbReference type="SMART" id="SM00278">
    <property type="entry name" value="HhH1"/>
    <property type="match status" value="4"/>
</dbReference>
<feature type="domain" description="Helix-hairpin-helix DNA-binding motif class 1" evidence="5">
    <location>
        <begin position="400"/>
        <end position="419"/>
    </location>
</feature>
<feature type="domain" description="Helix-hairpin-helix DNA-binding motif class 1" evidence="5">
    <location>
        <begin position="219"/>
        <end position="238"/>
    </location>
</feature>
<keyword evidence="1" id="KW-0547">Nucleotide-binding</keyword>
<dbReference type="PANTHER" id="PTHR43788">
    <property type="entry name" value="DNA2/NAM7 HELICASE FAMILY MEMBER"/>
    <property type="match status" value="1"/>
</dbReference>
<dbReference type="InterPro" id="IPR029493">
    <property type="entry name" value="RecD2-like_HHH"/>
</dbReference>
<accession>A0ABR2YMJ8</accession>
<dbReference type="Gene3D" id="1.10.150.20">
    <property type="entry name" value="5' to 3' exonuclease, C-terminal subdomain"/>
    <property type="match status" value="2"/>
</dbReference>
<keyword evidence="3" id="KW-0175">Coiled coil</keyword>
<dbReference type="InterPro" id="IPR041451">
    <property type="entry name" value="RecD2_SH13"/>
</dbReference>
<dbReference type="CDD" id="cd17933">
    <property type="entry name" value="DEXSc_RecD-like"/>
    <property type="match status" value="1"/>
</dbReference>
<dbReference type="InterPro" id="IPR055446">
    <property type="entry name" value="RecD2_N_OB"/>
</dbReference>
<dbReference type="Pfam" id="PF18335">
    <property type="entry name" value="SH3_13"/>
    <property type="match status" value="1"/>
</dbReference>
<evidence type="ECO:0000256" key="1">
    <source>
        <dbReference type="ARBA" id="ARBA00022741"/>
    </source>
</evidence>
<comment type="caution">
    <text evidence="6">The sequence shown here is derived from an EMBL/GenBank/DDBJ whole genome shotgun (WGS) entry which is preliminary data.</text>
</comment>
<reference evidence="6 7" key="1">
    <citation type="journal article" date="2024" name="Nat. Commun.">
        <title>Phylogenomics reveals the evolutionary origins of lichenization in chlorophyte algae.</title>
        <authorList>
            <person name="Puginier C."/>
            <person name="Libourel C."/>
            <person name="Otte J."/>
            <person name="Skaloud P."/>
            <person name="Haon M."/>
            <person name="Grisel S."/>
            <person name="Petersen M."/>
            <person name="Berrin J.G."/>
            <person name="Delaux P.M."/>
            <person name="Dal Grande F."/>
            <person name="Keller J."/>
        </authorList>
    </citation>
    <scope>NUCLEOTIDE SEQUENCE [LARGE SCALE GENOMIC DNA]</scope>
    <source>
        <strain evidence="6 7">SAG 216-7</strain>
    </source>
</reference>
<dbReference type="Pfam" id="PF13538">
    <property type="entry name" value="UvrD_C_2"/>
    <property type="match status" value="1"/>
</dbReference>
<feature type="compositionally biased region" description="Polar residues" evidence="4">
    <location>
        <begin position="1038"/>
        <end position="1048"/>
    </location>
</feature>
<dbReference type="PANTHER" id="PTHR43788:SF6">
    <property type="entry name" value="DNA HELICASE B"/>
    <property type="match status" value="1"/>
</dbReference>
<dbReference type="Gene3D" id="3.40.50.300">
    <property type="entry name" value="P-loop containing nucleotide triphosphate hydrolases"/>
    <property type="match status" value="2"/>
</dbReference>
<dbReference type="InterPro" id="IPR010994">
    <property type="entry name" value="RuvA_2-like"/>
</dbReference>
<feature type="domain" description="Helix-hairpin-helix DNA-binding motif class 1" evidence="5">
    <location>
        <begin position="185"/>
        <end position="204"/>
    </location>
</feature>
<proteinExistence type="predicted"/>
<dbReference type="Proteomes" id="UP001491310">
    <property type="component" value="Unassembled WGS sequence"/>
</dbReference>
<dbReference type="CDD" id="cd18809">
    <property type="entry name" value="SF1_C_RecD"/>
    <property type="match status" value="1"/>
</dbReference>
<feature type="region of interest" description="Disordered" evidence="4">
    <location>
        <begin position="996"/>
        <end position="1088"/>
    </location>
</feature>
<organism evidence="6 7">
    <name type="scientific">Coccomyxa subellipsoidea</name>
    <dbReference type="NCBI Taxonomy" id="248742"/>
    <lineage>
        <taxon>Eukaryota</taxon>
        <taxon>Viridiplantae</taxon>
        <taxon>Chlorophyta</taxon>
        <taxon>core chlorophytes</taxon>
        <taxon>Trebouxiophyceae</taxon>
        <taxon>Trebouxiophyceae incertae sedis</taxon>
        <taxon>Coccomyxaceae</taxon>
        <taxon>Coccomyxa</taxon>
    </lineage>
</organism>
<dbReference type="Pfam" id="PF14490">
    <property type="entry name" value="HHH_RecD2"/>
    <property type="match status" value="1"/>
</dbReference>
<evidence type="ECO:0000256" key="4">
    <source>
        <dbReference type="SAM" id="MobiDB-lite"/>
    </source>
</evidence>
<dbReference type="EMBL" id="JALJOT010000008">
    <property type="protein sequence ID" value="KAK9908255.1"/>
    <property type="molecule type" value="Genomic_DNA"/>
</dbReference>
<evidence type="ECO:0000256" key="2">
    <source>
        <dbReference type="ARBA" id="ARBA00022840"/>
    </source>
</evidence>
<sequence>MQVRQLEGALAAATGMVEGTVHRVTFKSPDSGYTVLKVNAVQVAGKPPEASPSPAAASPARKGSKMGNIVTVVGNFPHADKGQLLRFAGHWDVHARHGTQLKAIAFEEVVPQSSDAIAAYLSSVIPGVGPVFAQSMVKTYGTSILNVLDSPSAASKLTSCHGIGSKFALMIKQHWDESRGTRDARAFLKKLGVGGKLAQTLVERYGVHTEGCLRKDPYSALFSIPGVSFRAAEDLARAVEAPSDLLSRGAMAFLHTLQLAADKSGHTHLPWNVLLSETLRLMSSSGKRWEDEDALQRVAKRLQESGLLVVEPPDAPLLTQTSATKPPTPPLSDVFGDADSAAPGRGDWKDVQEAVRRESLQAYLAKRMTSVGPARGRQMVDEFGERIIRILNGGPAAAQKQLMTLKGVGKITAAKMKASWDKSKSKHVAWVDPAAVSAVEAAATDHAPAAEALSWPWNADSRCYLAGMHHAEVRVAAALVQIAAQEEQAIENKQERVKAWSKAWLKKQQKLSGNAADLSEGQKAAVLKASTAPLVVLTGGPGCGKTFATKAIVQLWTTQQKDVRLAAPTGRAAQRLQEEAGSAKCKSTTLHRLLGYKSRRERSAKDAASGSSDEGVGDMEGSFTFNAAKPLECTSGSLAVLVDEASMLDMSLAAALLDALPTDRPVQLVLVGDADQLPPVGAGSFLAAAIESGAVPVVDLREVFRQAQGSAIVKAAHAVHAGTMPPLTRTAPLNPSQAARESEALWVVPRSTADIEDEVVATISSSLLSDRGIDTKTDMQVLSPMRKGAAGVQSLNTRLQALLNPPQPGRAEISLAAASDRPQLLRVGDRVIQAVNNYDKDVYNGDPGYVTEIDPRARRVIVDYPSASSGPKRVEYVGPELWEVELAWATTVHKAQGSESKAVVVVLSPGQRPLLTRRLLYTALTRARETVVVVGPEAAIRTALQDVQGDVRLTSLHDRLAAAADSLGLERCVPVVYGDGVSPVLAGAEMSQAVAESLQQANDADAPAVGQPQQPSPSETPAFAQSSAAATPEVESLSFRSNGASSPLVTVAARRIPLTRRTAMHEGTQNWDNGRRRGKGQSDEEEAA</sequence>
<feature type="compositionally biased region" description="Polar residues" evidence="4">
    <location>
        <begin position="1011"/>
        <end position="1029"/>
    </location>
</feature>
<evidence type="ECO:0000256" key="3">
    <source>
        <dbReference type="SAM" id="Coils"/>
    </source>
</evidence>
<feature type="region of interest" description="Disordered" evidence="4">
    <location>
        <begin position="319"/>
        <end position="347"/>
    </location>
</feature>
<protein>
    <recommendedName>
        <fullName evidence="5">Helix-hairpin-helix DNA-binding motif class 1 domain-containing protein</fullName>
    </recommendedName>
</protein>
<dbReference type="Pfam" id="PF13604">
    <property type="entry name" value="AAA_30"/>
    <property type="match status" value="1"/>
</dbReference>
<evidence type="ECO:0000313" key="6">
    <source>
        <dbReference type="EMBL" id="KAK9908255.1"/>
    </source>
</evidence>
<dbReference type="InterPro" id="IPR050534">
    <property type="entry name" value="Coronavir_polyprotein_1ab"/>
</dbReference>
<dbReference type="InterPro" id="IPR027417">
    <property type="entry name" value="P-loop_NTPase"/>
</dbReference>
<dbReference type="SUPFAM" id="SSF52540">
    <property type="entry name" value="P-loop containing nucleoside triphosphate hydrolases"/>
    <property type="match status" value="2"/>
</dbReference>